<feature type="region of interest" description="Disordered" evidence="1">
    <location>
        <begin position="400"/>
        <end position="433"/>
    </location>
</feature>
<dbReference type="OrthoDB" id="2158541at2759"/>
<accession>A0A4P9WHL7</accession>
<dbReference type="EMBL" id="KZ995065">
    <property type="protein sequence ID" value="RKO91445.1"/>
    <property type="molecule type" value="Genomic_DNA"/>
</dbReference>
<gene>
    <name evidence="2" type="ORF">BDK51DRAFT_45670</name>
</gene>
<sequence length="433" mass="45871">MQLFLKNRPASWRPFPDEILATCARNFKIRQPDCSADVRAGDPIRVLGTATDNSAFYVLRSASSQRSCLPAHAVYFGADPHLPAVAAVFIQAAASLSTSLDTVSNADGVTLLSPQMHLPLAASTGLDLLDEVSFETAAFGDHPLMSQPSASSTAEPIHWMNPEKDVNSMSSNRTPLLFASYDSTGSPNCLLDSSLFVNQDFLRGAEVAPANPASTVPFSEIAMSPALPSGADSDVACASPPINASPASIVRLSPSVGSPGSPSNTESDLDSVTTRHGINILQFQKDRFPRKSKTGAKVTHVGTLEKLLDPLEWKLSGPGGNIASTPAACEVAQSVVAGAAKVIWRVWLPQAVWIKFRTLKAACAPADMTHPEFVQMLLEFGGLEAVGTWSQVNEGLLQKGPPNRAYDWTTSPSASPVPSPPSVPQTPPMGQFD</sequence>
<evidence type="ECO:0000256" key="1">
    <source>
        <dbReference type="SAM" id="MobiDB-lite"/>
    </source>
</evidence>
<reference evidence="3" key="1">
    <citation type="journal article" date="2018" name="Nat. Microbiol.">
        <title>Leveraging single-cell genomics to expand the fungal tree of life.</title>
        <authorList>
            <person name="Ahrendt S.R."/>
            <person name="Quandt C.A."/>
            <person name="Ciobanu D."/>
            <person name="Clum A."/>
            <person name="Salamov A."/>
            <person name="Andreopoulos B."/>
            <person name="Cheng J.F."/>
            <person name="Woyke T."/>
            <person name="Pelin A."/>
            <person name="Henrissat B."/>
            <person name="Reynolds N.K."/>
            <person name="Benny G.L."/>
            <person name="Smith M.E."/>
            <person name="James T.Y."/>
            <person name="Grigoriev I.V."/>
        </authorList>
    </citation>
    <scope>NUCLEOTIDE SEQUENCE [LARGE SCALE GENOMIC DNA]</scope>
</reference>
<dbReference type="Proteomes" id="UP000269721">
    <property type="component" value="Unassembled WGS sequence"/>
</dbReference>
<evidence type="ECO:0000313" key="2">
    <source>
        <dbReference type="EMBL" id="RKO91445.1"/>
    </source>
</evidence>
<organism evidence="2 3">
    <name type="scientific">Blyttiomyces helicus</name>
    <dbReference type="NCBI Taxonomy" id="388810"/>
    <lineage>
        <taxon>Eukaryota</taxon>
        <taxon>Fungi</taxon>
        <taxon>Fungi incertae sedis</taxon>
        <taxon>Chytridiomycota</taxon>
        <taxon>Chytridiomycota incertae sedis</taxon>
        <taxon>Chytridiomycetes</taxon>
        <taxon>Chytridiomycetes incertae sedis</taxon>
        <taxon>Blyttiomyces</taxon>
    </lineage>
</organism>
<name>A0A4P9WHL7_9FUNG</name>
<keyword evidence="3" id="KW-1185">Reference proteome</keyword>
<feature type="compositionally biased region" description="Pro residues" evidence="1">
    <location>
        <begin position="415"/>
        <end position="427"/>
    </location>
</feature>
<proteinExistence type="predicted"/>
<dbReference type="AlphaFoldDB" id="A0A4P9WHL7"/>
<evidence type="ECO:0000313" key="3">
    <source>
        <dbReference type="Proteomes" id="UP000269721"/>
    </source>
</evidence>
<protein>
    <submittedName>
        <fullName evidence="2">Uncharacterized protein</fullName>
    </submittedName>
</protein>